<feature type="signal peptide" evidence="2">
    <location>
        <begin position="1"/>
        <end position="19"/>
    </location>
</feature>
<dbReference type="InterPro" id="IPR021801">
    <property type="entry name" value="DUF3370"/>
</dbReference>
<feature type="chain" id="PRO_5041638873" evidence="2">
    <location>
        <begin position="20"/>
        <end position="594"/>
    </location>
</feature>
<protein>
    <submittedName>
        <fullName evidence="3">DUF3370 domain-containing protein</fullName>
    </submittedName>
</protein>
<dbReference type="RefSeq" id="WP_316435525.1">
    <property type="nucleotide sequence ID" value="NZ_CP053586.1"/>
</dbReference>
<name>A0AA96WFR0_9CYAN</name>
<dbReference type="EMBL" id="CP053586">
    <property type="protein sequence ID" value="WNZ23780.1"/>
    <property type="molecule type" value="Genomic_DNA"/>
</dbReference>
<accession>A0AA96WFR0</accession>
<organism evidence="3">
    <name type="scientific">Leptolyngbya sp. NK1-12</name>
    <dbReference type="NCBI Taxonomy" id="2547451"/>
    <lineage>
        <taxon>Bacteria</taxon>
        <taxon>Bacillati</taxon>
        <taxon>Cyanobacteriota</taxon>
        <taxon>Cyanophyceae</taxon>
        <taxon>Leptolyngbyales</taxon>
        <taxon>Leptolyngbyaceae</taxon>
        <taxon>Leptolyngbya group</taxon>
        <taxon>Leptolyngbya</taxon>
    </lineage>
</organism>
<gene>
    <name evidence="3" type="ORF">HJG54_13565</name>
</gene>
<keyword evidence="2" id="KW-0732">Signal</keyword>
<feature type="region of interest" description="Disordered" evidence="1">
    <location>
        <begin position="278"/>
        <end position="304"/>
    </location>
</feature>
<reference evidence="3" key="1">
    <citation type="submission" date="2020-05" db="EMBL/GenBank/DDBJ databases">
        <authorList>
            <person name="Zhu T."/>
            <person name="Keshari N."/>
            <person name="Lu X."/>
        </authorList>
    </citation>
    <scope>NUCLEOTIDE SEQUENCE</scope>
    <source>
        <strain evidence="3">NK1-12</strain>
    </source>
</reference>
<evidence type="ECO:0000256" key="1">
    <source>
        <dbReference type="SAM" id="MobiDB-lite"/>
    </source>
</evidence>
<dbReference type="AlphaFoldDB" id="A0AA96WFR0"/>
<evidence type="ECO:0000256" key="2">
    <source>
        <dbReference type="SAM" id="SignalP"/>
    </source>
</evidence>
<sequence>MLKVLSLLPLAQILSPLSAPNLPASLASTEPVSSTFPAPITVSSDPFSGTPIALPDTPPLPETVPQRSDIVRSQQVRPLPGQLDDVPVFNSNSPELIQKDGILLSTFPPEGMQVRSAHLNHPLQGRFDIFAHHVARGINADDVRTLYVGVVVYNPADRPIKLDILQGVTYLSQEAPFNDLPAYVANPMGTVFAGPGSRVMNDVLRGERQYQWPSHVTIPAKSAQLLVNVPIPLRRLTVATNGTLPPGSIIPGFPTTIAQPQLDTQSTASAVTLASTRNATNPVGAASPASPPPPSRPPVNDNRPVPINGRTILMRLSSSGPVYVASLAMYAPRTPTGDERVPSLSEWVQLLRTSDVSGPRDRQPTPPDTRFVPRFYYGRVAGVAQGSQWTARVTDKPDVDYLSIPQPGEAISYVISSVDRNTFGTGQIQSAPMLVRYPDTAYRAHGNYGILYNITLPLRNDTDSPQRVAIMLQTPLQDERLKGEALRFRNPPYDQIFFRGTIRLRYTDDLGIRQTRYMHLVQRRGQQGQPLIRLTLPRGQRRQVEVQFLYPPDSTPPQVLTIETQSYNGVVQEPNAPTRSRSEAEIERSIANAP</sequence>
<feature type="region of interest" description="Disordered" evidence="1">
    <location>
        <begin position="572"/>
        <end position="594"/>
    </location>
</feature>
<dbReference type="Pfam" id="PF11850">
    <property type="entry name" value="DUF3370"/>
    <property type="match status" value="1"/>
</dbReference>
<proteinExistence type="predicted"/>
<evidence type="ECO:0000313" key="3">
    <source>
        <dbReference type="EMBL" id="WNZ23780.1"/>
    </source>
</evidence>